<dbReference type="STRING" id="163003.CL1_0986"/>
<reference evidence="1 2" key="1">
    <citation type="journal article" date="2012" name="J. Bacteriol.">
        <title>Complete Genome Sequence of the Hyperthermophilic Archaeon Thermococcus sp. Strain CL1, Isolated from a Paralvinella sp. Polychaete Worm Collected from a Hydrothermal Vent.</title>
        <authorList>
            <person name="Jung J.H."/>
            <person name="Holden J.F."/>
            <person name="Seo D.H."/>
            <person name="Park K.H."/>
            <person name="Shin H."/>
            <person name="Ryu S."/>
            <person name="Lee J.H."/>
            <person name="Park C.S."/>
        </authorList>
    </citation>
    <scope>NUCLEOTIDE SEQUENCE [LARGE SCALE GENOMIC DNA]</scope>
    <source>
        <strain evidence="2">DSM 27260 / KACC 17922 / CL1</strain>
    </source>
</reference>
<name>I3ZU05_THECF</name>
<dbReference type="AlphaFoldDB" id="I3ZU05"/>
<evidence type="ECO:0000313" key="2">
    <source>
        <dbReference type="Proteomes" id="UP000006064"/>
    </source>
</evidence>
<sequence>MVPLGIKYIPHALERMKERGISRELVEEALQSPDDTTEGYLGRKVAQKRINGKLIRVIYEEIENEVVVITAYVTSKVKKYGGE</sequence>
<proteinExistence type="predicted"/>
<gene>
    <name evidence="1" type="ORF">CL1_0986</name>
</gene>
<protein>
    <recommendedName>
        <fullName evidence="3">DUF4258 domain-containing protein</fullName>
    </recommendedName>
</protein>
<dbReference type="KEGG" id="thm:CL1_0986"/>
<dbReference type="InterPro" id="IPR025354">
    <property type="entry name" value="DUF4258"/>
</dbReference>
<dbReference type="EMBL" id="CP003651">
    <property type="protein sequence ID" value="AFL95189.1"/>
    <property type="molecule type" value="Genomic_DNA"/>
</dbReference>
<dbReference type="HOGENOM" id="CLU_191319_0_0_2"/>
<dbReference type="Proteomes" id="UP000006064">
    <property type="component" value="Chromosome"/>
</dbReference>
<accession>I3ZU05</accession>
<keyword evidence="2" id="KW-1185">Reference proteome</keyword>
<organism evidence="1 2">
    <name type="scientific">Thermococcus cleftensis (strain DSM 27260 / KACC 17922 / CL1)</name>
    <dbReference type="NCBI Taxonomy" id="163003"/>
    <lineage>
        <taxon>Archaea</taxon>
        <taxon>Methanobacteriati</taxon>
        <taxon>Methanobacteriota</taxon>
        <taxon>Thermococci</taxon>
        <taxon>Thermococcales</taxon>
        <taxon>Thermococcaceae</taxon>
        <taxon>Thermococcus</taxon>
    </lineage>
</organism>
<dbReference type="Pfam" id="PF14076">
    <property type="entry name" value="DUF4258"/>
    <property type="match status" value="1"/>
</dbReference>
<evidence type="ECO:0000313" key="1">
    <source>
        <dbReference type="EMBL" id="AFL95189.1"/>
    </source>
</evidence>
<evidence type="ECO:0008006" key="3">
    <source>
        <dbReference type="Google" id="ProtNLM"/>
    </source>
</evidence>